<dbReference type="Gene3D" id="3.30.420.40">
    <property type="match status" value="2"/>
</dbReference>
<dbReference type="SUPFAM" id="SSF53067">
    <property type="entry name" value="Actin-like ATPase domain"/>
    <property type="match status" value="2"/>
</dbReference>
<organism evidence="1 2">
    <name type="scientific">Ephemerocybe angulata</name>
    <dbReference type="NCBI Taxonomy" id="980116"/>
    <lineage>
        <taxon>Eukaryota</taxon>
        <taxon>Fungi</taxon>
        <taxon>Dikarya</taxon>
        <taxon>Basidiomycota</taxon>
        <taxon>Agaricomycotina</taxon>
        <taxon>Agaricomycetes</taxon>
        <taxon>Agaricomycetidae</taxon>
        <taxon>Agaricales</taxon>
        <taxon>Agaricineae</taxon>
        <taxon>Psathyrellaceae</taxon>
        <taxon>Ephemerocybe</taxon>
    </lineage>
</organism>
<dbReference type="InterPro" id="IPR043129">
    <property type="entry name" value="ATPase_NBD"/>
</dbReference>
<accession>A0A8H6LYC7</accession>
<evidence type="ECO:0000313" key="2">
    <source>
        <dbReference type="Proteomes" id="UP000521943"/>
    </source>
</evidence>
<gene>
    <name evidence="1" type="ORF">DFP72DRAFT_915729</name>
</gene>
<dbReference type="PANTHER" id="PTHR14187:SF5">
    <property type="entry name" value="HEAT SHOCK 70 KDA PROTEIN 12A"/>
    <property type="match status" value="1"/>
</dbReference>
<evidence type="ECO:0000313" key="1">
    <source>
        <dbReference type="EMBL" id="KAF6748623.1"/>
    </source>
</evidence>
<dbReference type="CDD" id="cd10170">
    <property type="entry name" value="ASKHA_NBD_HSP70"/>
    <property type="match status" value="1"/>
</dbReference>
<proteinExistence type="predicted"/>
<sequence>MENRKPFNGTTRRLLLAFDIGTTFSGISYSILDPGKIPEIRPVTRYPSQEHVGGDSKIPTVIYYDKRGKPVAIGAETLRDGIEADAEENGWQAARWFKLHLRPKSAVLPGDDPIPPLPFRKSIHEVFTDFLAYLHACAAAYITEAHGAHLWESISDNNVLYVLTHPNGWAGPQQTAMRRAASLAGLIPNTLEGGARVMFVTEGEASLHFCISNGLDLENPDDDASDGEEGRGVLIVDAGGGTVDVTSYCKGADGSFTEIAIPDCYFHGSAYVTMRAEKYFRNRLKGTRFERDVEILSSRFDRNTKHVFRREDESLYIQFASHRERDAELGIRGGRLTIEGKDVAPFFAPSVKCIVNAVKKQMASAHVPVKSVFLVGGFSASQWLFDQVRAQVEPLGVAVSRPDTHVNKAVSNGAVSFYLDSLVKSRIARATFGINVMHTYDSTNKEHVRRGHLLKIHPVTGRPSLPNGFDVILPKDVEVGATEEFRRTYRTSAKRREDLKSHSVNLLSYNGDSDDPMWVSDEPGTYTVVCKVEADTAAITAVERTNPAGETYYEIEFYVVLMFGLTELKAQIAYMEDGEQRRGPAAVVFSGGSSAFAGTGAAR</sequence>
<keyword evidence="2" id="KW-1185">Reference proteome</keyword>
<dbReference type="OrthoDB" id="2963168at2759"/>
<protein>
    <submittedName>
        <fullName evidence="1">Uncharacterized protein</fullName>
    </submittedName>
</protein>
<dbReference type="Proteomes" id="UP000521943">
    <property type="component" value="Unassembled WGS sequence"/>
</dbReference>
<name>A0A8H6LYC7_9AGAR</name>
<dbReference type="Gene3D" id="3.90.640.10">
    <property type="entry name" value="Actin, Chain A, domain 4"/>
    <property type="match status" value="1"/>
</dbReference>
<reference evidence="1 2" key="1">
    <citation type="submission" date="2020-07" db="EMBL/GenBank/DDBJ databases">
        <title>Comparative genomics of pyrophilous fungi reveals a link between fire events and developmental genes.</title>
        <authorList>
            <consortium name="DOE Joint Genome Institute"/>
            <person name="Steindorff A.S."/>
            <person name="Carver A."/>
            <person name="Calhoun S."/>
            <person name="Stillman K."/>
            <person name="Liu H."/>
            <person name="Lipzen A."/>
            <person name="Pangilinan J."/>
            <person name="Labutti K."/>
            <person name="Bruns T.D."/>
            <person name="Grigoriev I.V."/>
        </authorList>
    </citation>
    <scope>NUCLEOTIDE SEQUENCE [LARGE SCALE GENOMIC DNA]</scope>
    <source>
        <strain evidence="1 2">CBS 144469</strain>
    </source>
</reference>
<comment type="caution">
    <text evidence="1">The sequence shown here is derived from an EMBL/GenBank/DDBJ whole genome shotgun (WGS) entry which is preliminary data.</text>
</comment>
<dbReference type="PANTHER" id="PTHR14187">
    <property type="entry name" value="ALPHA KINASE/ELONGATION FACTOR 2 KINASE"/>
    <property type="match status" value="1"/>
</dbReference>
<dbReference type="AlphaFoldDB" id="A0A8H6LYC7"/>
<dbReference type="EMBL" id="JACGCI010000069">
    <property type="protein sequence ID" value="KAF6748623.1"/>
    <property type="molecule type" value="Genomic_DNA"/>
</dbReference>